<name>A0ABQ7FUQ9_DUNSA</name>
<keyword evidence="3" id="KW-1185">Reference proteome</keyword>
<protein>
    <submittedName>
        <fullName evidence="2">Uncharacterized protein</fullName>
    </submittedName>
</protein>
<organism evidence="2 3">
    <name type="scientific">Dunaliella salina</name>
    <name type="common">Green alga</name>
    <name type="synonym">Protococcus salinus</name>
    <dbReference type="NCBI Taxonomy" id="3046"/>
    <lineage>
        <taxon>Eukaryota</taxon>
        <taxon>Viridiplantae</taxon>
        <taxon>Chlorophyta</taxon>
        <taxon>core chlorophytes</taxon>
        <taxon>Chlorophyceae</taxon>
        <taxon>CS clade</taxon>
        <taxon>Chlamydomonadales</taxon>
        <taxon>Dunaliellaceae</taxon>
        <taxon>Dunaliella</taxon>
    </lineage>
</organism>
<accession>A0ABQ7FUQ9</accession>
<feature type="non-terminal residue" evidence="2">
    <location>
        <position position="1"/>
    </location>
</feature>
<feature type="region of interest" description="Disordered" evidence="1">
    <location>
        <begin position="1"/>
        <end position="53"/>
    </location>
</feature>
<feature type="compositionally biased region" description="Low complexity" evidence="1">
    <location>
        <begin position="36"/>
        <end position="53"/>
    </location>
</feature>
<evidence type="ECO:0000313" key="3">
    <source>
        <dbReference type="Proteomes" id="UP000815325"/>
    </source>
</evidence>
<dbReference type="EMBL" id="MU071873">
    <property type="protein sequence ID" value="KAF5825836.1"/>
    <property type="molecule type" value="Genomic_DNA"/>
</dbReference>
<gene>
    <name evidence="2" type="ORF">DUNSADRAFT_6563</name>
</gene>
<evidence type="ECO:0000313" key="2">
    <source>
        <dbReference type="EMBL" id="KAF5825836.1"/>
    </source>
</evidence>
<reference evidence="2" key="1">
    <citation type="submission" date="2017-08" db="EMBL/GenBank/DDBJ databases">
        <authorList>
            <person name="Polle J.E."/>
            <person name="Barry K."/>
            <person name="Cushman J."/>
            <person name="Schmutz J."/>
            <person name="Tran D."/>
            <person name="Hathwaick L.T."/>
            <person name="Yim W.C."/>
            <person name="Jenkins J."/>
            <person name="Mckie-Krisberg Z.M."/>
            <person name="Prochnik S."/>
            <person name="Lindquist E."/>
            <person name="Dockter R.B."/>
            <person name="Adam C."/>
            <person name="Molina H."/>
            <person name="Bunkerborg J."/>
            <person name="Jin E."/>
            <person name="Buchheim M."/>
            <person name="Magnuson J."/>
        </authorList>
    </citation>
    <scope>NUCLEOTIDE SEQUENCE</scope>
    <source>
        <strain evidence="2">CCAP 19/18</strain>
    </source>
</reference>
<sequence length="455" mass="48441">GDAPYAAPPSTTSTCPQTECQQSPKLPNHASVPKEQLQQQLHQQPPVGVPQRPQPIRLAAEHPLISAFELIPTDSCSSAFPSQPSSPDLQTCNTAAKLSVLRAQKVALRVVGLALDKENMVIKAACSPEQLSAARHAALLQVPLTQRDALQAAGLPSTGGGKCFVNVPNSKHNMSGIIVALSYPPVYCQVVDCDEAAGLVFVVATSSCQGQPIFSPELLHHLLLLFKLVKPGQIPVWADTAANDMDRQQGNNGRPPWFGCSKKCEMACRRASAPHFLRAAAVPGTITVLAGARQLSHLLNAQAEASVRLVDLTDNLQLRHELDLAVQACGATPPRLGRSRIMAVVPVAQEASSAGLSVSWLVTCQHPCALSAGQEPFLHGRSMVAVEEGTLAALQAVKVLGGGHNLEQPTKQQLKEVLYMPAREGRFRTGKAARDPVRKASNKIKVCVSPKPETS</sequence>
<dbReference type="Proteomes" id="UP000815325">
    <property type="component" value="Unassembled WGS sequence"/>
</dbReference>
<feature type="compositionally biased region" description="Polar residues" evidence="1">
    <location>
        <begin position="9"/>
        <end position="25"/>
    </location>
</feature>
<evidence type="ECO:0000256" key="1">
    <source>
        <dbReference type="SAM" id="MobiDB-lite"/>
    </source>
</evidence>
<proteinExistence type="predicted"/>
<comment type="caution">
    <text evidence="2">The sequence shown here is derived from an EMBL/GenBank/DDBJ whole genome shotgun (WGS) entry which is preliminary data.</text>
</comment>